<dbReference type="AlphaFoldDB" id="A0A6A5TT72"/>
<evidence type="ECO:0000256" key="1">
    <source>
        <dbReference type="SAM" id="Phobius"/>
    </source>
</evidence>
<sequence>MPLNKSDVPPSHRLPGWLIIILFASLVLFGAVFYLVDALMTDLHNYRQLREYRDRRRDDARLAEMRGTDFGRV</sequence>
<protein>
    <submittedName>
        <fullName evidence="2">Uncharacterized protein</fullName>
    </submittedName>
</protein>
<dbReference type="EMBL" id="ML976997">
    <property type="protein sequence ID" value="KAF1954862.1"/>
    <property type="molecule type" value="Genomic_DNA"/>
</dbReference>
<organism evidence="2 3">
    <name type="scientific">Byssothecium circinans</name>
    <dbReference type="NCBI Taxonomy" id="147558"/>
    <lineage>
        <taxon>Eukaryota</taxon>
        <taxon>Fungi</taxon>
        <taxon>Dikarya</taxon>
        <taxon>Ascomycota</taxon>
        <taxon>Pezizomycotina</taxon>
        <taxon>Dothideomycetes</taxon>
        <taxon>Pleosporomycetidae</taxon>
        <taxon>Pleosporales</taxon>
        <taxon>Massarineae</taxon>
        <taxon>Massarinaceae</taxon>
        <taxon>Byssothecium</taxon>
    </lineage>
</organism>
<evidence type="ECO:0000313" key="2">
    <source>
        <dbReference type="EMBL" id="KAF1954862.1"/>
    </source>
</evidence>
<feature type="transmembrane region" description="Helical" evidence="1">
    <location>
        <begin position="16"/>
        <end position="40"/>
    </location>
</feature>
<reference evidence="2" key="1">
    <citation type="journal article" date="2020" name="Stud. Mycol.">
        <title>101 Dothideomycetes genomes: a test case for predicting lifestyles and emergence of pathogens.</title>
        <authorList>
            <person name="Haridas S."/>
            <person name="Albert R."/>
            <person name="Binder M."/>
            <person name="Bloem J."/>
            <person name="Labutti K."/>
            <person name="Salamov A."/>
            <person name="Andreopoulos B."/>
            <person name="Baker S."/>
            <person name="Barry K."/>
            <person name="Bills G."/>
            <person name="Bluhm B."/>
            <person name="Cannon C."/>
            <person name="Castanera R."/>
            <person name="Culley D."/>
            <person name="Daum C."/>
            <person name="Ezra D."/>
            <person name="Gonzalez J."/>
            <person name="Henrissat B."/>
            <person name="Kuo A."/>
            <person name="Liang C."/>
            <person name="Lipzen A."/>
            <person name="Lutzoni F."/>
            <person name="Magnuson J."/>
            <person name="Mondo S."/>
            <person name="Nolan M."/>
            <person name="Ohm R."/>
            <person name="Pangilinan J."/>
            <person name="Park H.-J."/>
            <person name="Ramirez L."/>
            <person name="Alfaro M."/>
            <person name="Sun H."/>
            <person name="Tritt A."/>
            <person name="Yoshinaga Y."/>
            <person name="Zwiers L.-H."/>
            <person name="Turgeon B."/>
            <person name="Goodwin S."/>
            <person name="Spatafora J."/>
            <person name="Crous P."/>
            <person name="Grigoriev I."/>
        </authorList>
    </citation>
    <scope>NUCLEOTIDE SEQUENCE</scope>
    <source>
        <strain evidence="2">CBS 675.92</strain>
    </source>
</reference>
<dbReference type="Proteomes" id="UP000800035">
    <property type="component" value="Unassembled WGS sequence"/>
</dbReference>
<accession>A0A6A5TT72</accession>
<keyword evidence="1" id="KW-1133">Transmembrane helix</keyword>
<name>A0A6A5TT72_9PLEO</name>
<gene>
    <name evidence="2" type="ORF">CC80DRAFT_594884</name>
</gene>
<proteinExistence type="predicted"/>
<keyword evidence="1" id="KW-0812">Transmembrane</keyword>
<keyword evidence="3" id="KW-1185">Reference proteome</keyword>
<keyword evidence="1" id="KW-0472">Membrane</keyword>
<evidence type="ECO:0000313" key="3">
    <source>
        <dbReference type="Proteomes" id="UP000800035"/>
    </source>
</evidence>